<comment type="caution">
    <text evidence="1">The sequence shown here is derived from an EMBL/GenBank/DDBJ whole genome shotgun (WGS) entry which is preliminary data.</text>
</comment>
<dbReference type="RefSeq" id="WP_010702311.1">
    <property type="nucleotide sequence ID" value="NZ_KB915625.1"/>
</dbReference>
<dbReference type="PATRIC" id="fig|1094492.3.peg.532"/>
<dbReference type="PROSITE" id="PS51257">
    <property type="entry name" value="PROKAR_LIPOPROTEIN"/>
    <property type="match status" value="1"/>
</dbReference>
<gene>
    <name evidence="1" type="ORF">m02_05030</name>
</gene>
<dbReference type="STRING" id="1094492.m02_05030"/>
<dbReference type="Proteomes" id="UP000014026">
    <property type="component" value="Unassembled WGS sequence"/>
</dbReference>
<protein>
    <recommendedName>
        <fullName evidence="3">Lipoprotein</fullName>
    </recommendedName>
</protein>
<organism evidence="1 2">
    <name type="scientific">Bartonella bovis m02</name>
    <dbReference type="NCBI Taxonomy" id="1094492"/>
    <lineage>
        <taxon>Bacteria</taxon>
        <taxon>Pseudomonadati</taxon>
        <taxon>Pseudomonadota</taxon>
        <taxon>Alphaproteobacteria</taxon>
        <taxon>Hyphomicrobiales</taxon>
        <taxon>Bartonellaceae</taxon>
        <taxon>Bartonella</taxon>
    </lineage>
</organism>
<dbReference type="HOGENOM" id="CLU_1591363_0_0_5"/>
<sequence>MLSSLRLTSRLFTVVFIIVLAGCQFSSQPTIKHNDYTQVTEISSEVFYYTNNPLILLEMRAKWISNQGYVIDIVTTSVSSDNLNLNLAWSQSRSYRYVSGGKSTLVCAVGCTVSEKGRLFIPENEFRTYAHTGFTFKLIGSNNSVNGFLSARAFQRVLYKMRTLPRR</sequence>
<evidence type="ECO:0000313" key="2">
    <source>
        <dbReference type="Proteomes" id="UP000014026"/>
    </source>
</evidence>
<accession>N6VQZ7</accession>
<name>N6VQZ7_9HYPH</name>
<dbReference type="EMBL" id="AGWB01000003">
    <property type="protein sequence ID" value="ENN93492.1"/>
    <property type="molecule type" value="Genomic_DNA"/>
</dbReference>
<evidence type="ECO:0008006" key="3">
    <source>
        <dbReference type="Google" id="ProtNLM"/>
    </source>
</evidence>
<dbReference type="AlphaFoldDB" id="N6VQZ7"/>
<reference evidence="1 2" key="1">
    <citation type="journal article" date="2013" name="PLoS Genet.">
        <title>A gene transfer agent and a dynamic repertoire of secretion systems hold the keys to the explosive radiation of the emerging pathogen Bartonella.</title>
        <authorList>
            <person name="Guy L."/>
            <person name="Nystedt B."/>
            <person name="Toft C."/>
            <person name="Zaremba-Niedzwiedzka K."/>
            <person name="Berglund E.C."/>
            <person name="Granberg F."/>
            <person name="Naslund K."/>
            <person name="Eriksson A.S."/>
            <person name="Andersson S.G."/>
        </authorList>
    </citation>
    <scope>NUCLEOTIDE SEQUENCE [LARGE SCALE GENOMIC DNA]</scope>
    <source>
        <strain evidence="2">m02</strain>
    </source>
</reference>
<evidence type="ECO:0000313" key="1">
    <source>
        <dbReference type="EMBL" id="ENN93492.1"/>
    </source>
</evidence>
<proteinExistence type="predicted"/>